<organism evidence="3 4">
    <name type="scientific">Belnapia mucosa</name>
    <dbReference type="NCBI Taxonomy" id="2804532"/>
    <lineage>
        <taxon>Bacteria</taxon>
        <taxon>Pseudomonadati</taxon>
        <taxon>Pseudomonadota</taxon>
        <taxon>Alphaproteobacteria</taxon>
        <taxon>Acetobacterales</taxon>
        <taxon>Roseomonadaceae</taxon>
        <taxon>Belnapia</taxon>
    </lineage>
</organism>
<evidence type="ECO:0000256" key="1">
    <source>
        <dbReference type="SAM" id="SignalP"/>
    </source>
</evidence>
<evidence type="ECO:0000259" key="2">
    <source>
        <dbReference type="Pfam" id="PF13474"/>
    </source>
</evidence>
<dbReference type="RefSeq" id="WP_202824235.1">
    <property type="nucleotide sequence ID" value="NZ_JAEUXJ010000001.1"/>
</dbReference>
<reference evidence="3 4" key="1">
    <citation type="submission" date="2021-01" db="EMBL/GenBank/DDBJ databases">
        <title>Belnapia mucosa sp. nov. and Belnapia arida sp. nov., isolated from the Tabernas Desert (Almeria, Spain).</title>
        <authorList>
            <person name="Molina-Menor E."/>
            <person name="Vidal-Verdu A."/>
            <person name="Calonge A."/>
            <person name="Satari L."/>
            <person name="Pereto Magraner J."/>
            <person name="Porcar Miralles M."/>
        </authorList>
    </citation>
    <scope>NUCLEOTIDE SEQUENCE [LARGE SCALE GENOMIC DNA]</scope>
    <source>
        <strain evidence="3 4">T6</strain>
    </source>
</reference>
<accession>A0ABS1UZ18</accession>
<feature type="signal peptide" evidence="1">
    <location>
        <begin position="1"/>
        <end position="23"/>
    </location>
</feature>
<name>A0ABS1UZ18_9PROT</name>
<sequence>MLRRSIGAVTTAALVGLAAPLQAQKAQSSEAAAVRAANSAYHAAFSVRDITAMEAVWAKSPEAAAIHPFSRAPLSGWNAVRSSYVETFARFKDVSVSANEAHVAMNGNTAWVVSTETLRGHRPNGEAFTATSMSTNIFQKQGDRWLMVLHHAAGVPQ</sequence>
<dbReference type="InterPro" id="IPR032710">
    <property type="entry name" value="NTF2-like_dom_sf"/>
</dbReference>
<protein>
    <submittedName>
        <fullName evidence="3">Nuclear transport factor 2 family protein</fullName>
    </submittedName>
</protein>
<gene>
    <name evidence="3" type="ORF">JMJ55_04345</name>
</gene>
<dbReference type="PANTHER" id="PTHR34957:SF1">
    <property type="entry name" value="NUCLEAR TRANSPORT FACTOR 2 (NTF2) FAMILY PROTEIN"/>
    <property type="match status" value="1"/>
</dbReference>
<keyword evidence="4" id="KW-1185">Reference proteome</keyword>
<proteinExistence type="predicted"/>
<evidence type="ECO:0000313" key="4">
    <source>
        <dbReference type="Proteomes" id="UP000606490"/>
    </source>
</evidence>
<dbReference type="InterPro" id="IPR037401">
    <property type="entry name" value="SnoaL-like"/>
</dbReference>
<feature type="domain" description="SnoaL-like" evidence="2">
    <location>
        <begin position="34"/>
        <end position="152"/>
    </location>
</feature>
<dbReference type="PANTHER" id="PTHR34957">
    <property type="entry name" value="NUCLEAR TRANSPORT FACTOR 2 (NTF2) FAMILY PROTEIN"/>
    <property type="match status" value="1"/>
</dbReference>
<keyword evidence="1" id="KW-0732">Signal</keyword>
<dbReference type="EMBL" id="JAEUXJ010000001">
    <property type="protein sequence ID" value="MBL6454542.1"/>
    <property type="molecule type" value="Genomic_DNA"/>
</dbReference>
<comment type="caution">
    <text evidence="3">The sequence shown here is derived from an EMBL/GenBank/DDBJ whole genome shotgun (WGS) entry which is preliminary data.</text>
</comment>
<feature type="chain" id="PRO_5045919081" evidence="1">
    <location>
        <begin position="24"/>
        <end position="157"/>
    </location>
</feature>
<dbReference type="Gene3D" id="3.10.450.50">
    <property type="match status" value="1"/>
</dbReference>
<dbReference type="Proteomes" id="UP000606490">
    <property type="component" value="Unassembled WGS sequence"/>
</dbReference>
<evidence type="ECO:0000313" key="3">
    <source>
        <dbReference type="EMBL" id="MBL6454542.1"/>
    </source>
</evidence>
<dbReference type="Pfam" id="PF13474">
    <property type="entry name" value="SnoaL_3"/>
    <property type="match status" value="1"/>
</dbReference>
<dbReference type="SUPFAM" id="SSF54427">
    <property type="entry name" value="NTF2-like"/>
    <property type="match status" value="1"/>
</dbReference>